<dbReference type="GO" id="GO:0090158">
    <property type="term" value="P:endoplasmic reticulum membrane organization"/>
    <property type="evidence" value="ECO:0007669"/>
    <property type="project" value="TreeGrafter"/>
</dbReference>
<dbReference type="GO" id="GO:0005886">
    <property type="term" value="C:plasma membrane"/>
    <property type="evidence" value="ECO:0007669"/>
    <property type="project" value="TreeGrafter"/>
</dbReference>
<comment type="similarity">
    <text evidence="1">Belongs to the VAMP-associated protein (VAP) (TC 9.B.17) family.</text>
</comment>
<reference evidence="6" key="1">
    <citation type="submission" date="2016-04" db="EMBL/GenBank/DDBJ databases">
        <title>Cephalotus genome sequencing.</title>
        <authorList>
            <person name="Fukushima K."/>
            <person name="Hasebe M."/>
            <person name="Fang X."/>
        </authorList>
    </citation>
    <scope>NUCLEOTIDE SEQUENCE [LARGE SCALE GENOMIC DNA]</scope>
    <source>
        <strain evidence="6">cv. St1</strain>
    </source>
</reference>
<dbReference type="FunCoup" id="A0A1Q3B841">
    <property type="interactions" value="2013"/>
</dbReference>
<name>A0A1Q3B841_CEPFO</name>
<dbReference type="PANTHER" id="PTHR10809:SF45">
    <property type="entry name" value="VESICLE-ASSOCIATED PROTEIN 2-2"/>
    <property type="match status" value="1"/>
</dbReference>
<evidence type="ECO:0000256" key="2">
    <source>
        <dbReference type="SAM" id="Coils"/>
    </source>
</evidence>
<dbReference type="InterPro" id="IPR013783">
    <property type="entry name" value="Ig-like_fold"/>
</dbReference>
<dbReference type="InterPro" id="IPR000535">
    <property type="entry name" value="MSP_dom"/>
</dbReference>
<dbReference type="AlphaFoldDB" id="A0A1Q3B841"/>
<dbReference type="SUPFAM" id="SSF49354">
    <property type="entry name" value="PapD-like"/>
    <property type="match status" value="1"/>
</dbReference>
<keyword evidence="3" id="KW-0812">Transmembrane</keyword>
<dbReference type="STRING" id="3775.A0A1Q3B841"/>
<dbReference type="InterPro" id="IPR008962">
    <property type="entry name" value="PapD-like_sf"/>
</dbReference>
<dbReference type="FunFam" id="2.60.40.10:FF:000813">
    <property type="entry name" value="Vesicle-associated protein 1-1"/>
    <property type="match status" value="1"/>
</dbReference>
<evidence type="ECO:0000259" key="4">
    <source>
        <dbReference type="PROSITE" id="PS50202"/>
    </source>
</evidence>
<gene>
    <name evidence="5" type="ORF">CFOL_v3_07729</name>
</gene>
<feature type="domain" description="MSP" evidence="4">
    <location>
        <begin position="5"/>
        <end position="125"/>
    </location>
</feature>
<comment type="caution">
    <text evidence="5">The sequence shown here is derived from an EMBL/GenBank/DDBJ whole genome shotgun (WGS) entry which is preliminary data.</text>
</comment>
<dbReference type="GO" id="GO:0005789">
    <property type="term" value="C:endoplasmic reticulum membrane"/>
    <property type="evidence" value="ECO:0007669"/>
    <property type="project" value="InterPro"/>
</dbReference>
<evidence type="ECO:0000313" key="6">
    <source>
        <dbReference type="Proteomes" id="UP000187406"/>
    </source>
</evidence>
<dbReference type="PANTHER" id="PTHR10809">
    <property type="entry name" value="VESICLE-ASSOCIATED MEMBRANE PROTEIN-ASSOCIATED PROTEIN"/>
    <property type="match status" value="1"/>
</dbReference>
<dbReference type="InterPro" id="IPR016763">
    <property type="entry name" value="VAP"/>
</dbReference>
<dbReference type="PROSITE" id="PS50202">
    <property type="entry name" value="MSP"/>
    <property type="match status" value="1"/>
</dbReference>
<evidence type="ECO:0000313" key="5">
    <source>
        <dbReference type="EMBL" id="GAV64211.1"/>
    </source>
</evidence>
<feature type="coiled-coil region" evidence="2">
    <location>
        <begin position="248"/>
        <end position="296"/>
    </location>
</feature>
<dbReference type="PIRSF" id="PIRSF019693">
    <property type="entry name" value="VAMP-associated"/>
    <property type="match status" value="1"/>
</dbReference>
<keyword evidence="6" id="KW-1185">Reference proteome</keyword>
<dbReference type="OrthoDB" id="264603at2759"/>
<feature type="transmembrane region" description="Helical" evidence="3">
    <location>
        <begin position="311"/>
        <end position="331"/>
    </location>
</feature>
<evidence type="ECO:0000256" key="1">
    <source>
        <dbReference type="ARBA" id="ARBA00008932"/>
    </source>
</evidence>
<keyword evidence="2" id="KW-0175">Coiled coil</keyword>
<evidence type="ECO:0000256" key="3">
    <source>
        <dbReference type="SAM" id="Phobius"/>
    </source>
</evidence>
<dbReference type="Pfam" id="PF00635">
    <property type="entry name" value="Motile_Sperm"/>
    <property type="match status" value="1"/>
</dbReference>
<dbReference type="Gene3D" id="2.60.40.10">
    <property type="entry name" value="Immunoglobulins"/>
    <property type="match status" value="1"/>
</dbReference>
<accession>A0A1Q3B841</accession>
<sequence>MTSQLVEIQPRELKFIFELKKQSSCSARLTNNTYQYVAFKVKTTSPKKYSVRPNVGVIKPKSTCEFIVTMQAQRSVPPDMVCKDKFLIQTTVVPDWTTEEDIDPSTFAKDDKNYIEENKLKVALVEPPHSPVLSPMNGTLKQGPAYESSVLKEPVLTQDADLKSTMYVVNGQEFKPAKNAELNPMEDDGEALTPAKNADLQPIKDAVYSNDLRPANDAVSIEELKLAKDSEFNLSKDSGLKTRKTLEELKFVKDMEEMKSKLNELESQLSEAGVIISKLTEERRVSIRERKILKEEMVLLKSRADLRRVQVGFPLLFVCMVALVSVVLGYLSHL</sequence>
<dbReference type="EMBL" id="BDDD01000337">
    <property type="protein sequence ID" value="GAV64211.1"/>
    <property type="molecule type" value="Genomic_DNA"/>
</dbReference>
<organism evidence="5 6">
    <name type="scientific">Cephalotus follicularis</name>
    <name type="common">Albany pitcher plant</name>
    <dbReference type="NCBI Taxonomy" id="3775"/>
    <lineage>
        <taxon>Eukaryota</taxon>
        <taxon>Viridiplantae</taxon>
        <taxon>Streptophyta</taxon>
        <taxon>Embryophyta</taxon>
        <taxon>Tracheophyta</taxon>
        <taxon>Spermatophyta</taxon>
        <taxon>Magnoliopsida</taxon>
        <taxon>eudicotyledons</taxon>
        <taxon>Gunneridae</taxon>
        <taxon>Pentapetalae</taxon>
        <taxon>rosids</taxon>
        <taxon>fabids</taxon>
        <taxon>Oxalidales</taxon>
        <taxon>Cephalotaceae</taxon>
        <taxon>Cephalotus</taxon>
    </lineage>
</organism>
<dbReference type="InParanoid" id="A0A1Q3B841"/>
<keyword evidence="3" id="KW-0472">Membrane</keyword>
<dbReference type="GO" id="GO:0061817">
    <property type="term" value="P:endoplasmic reticulum-plasma membrane tethering"/>
    <property type="evidence" value="ECO:0007669"/>
    <property type="project" value="TreeGrafter"/>
</dbReference>
<dbReference type="Proteomes" id="UP000187406">
    <property type="component" value="Unassembled WGS sequence"/>
</dbReference>
<proteinExistence type="inferred from homology"/>
<protein>
    <submittedName>
        <fullName evidence="5">Motile_Sperm domain-containing protein</fullName>
    </submittedName>
</protein>
<keyword evidence="3" id="KW-1133">Transmembrane helix</keyword>